<dbReference type="KEGG" id="bbae:FRD01_12695"/>
<reference evidence="2 3" key="1">
    <citation type="submission" date="2019-08" db="EMBL/GenBank/DDBJ databases">
        <authorList>
            <person name="Liang Q."/>
        </authorList>
    </citation>
    <scope>NUCLEOTIDE SEQUENCE [LARGE SCALE GENOMIC DNA]</scope>
    <source>
        <strain evidence="2 3">V1718</strain>
    </source>
</reference>
<dbReference type="OrthoDB" id="5496340at2"/>
<evidence type="ECO:0000259" key="1">
    <source>
        <dbReference type="PROSITE" id="PS51746"/>
    </source>
</evidence>
<sequence>MKLRYAGNTHVGMKRTHNEDNLLILQEENLYMVADGMGGHASGEVASEMAISTVAEFFKETSADDDVTWPYKMEKGRRYEENRLAAGIKLANLRIFETASQNASQRGMGTTIVAINFSGNSAYLGHVGDSRIYRLRGDKMELVTEDHSLLNDYIKMKDLTEQEIENFPHKNVIVRALGMKETVQVDVAHEEPQIGDIYLLCTDGLNGMVKDSDIERIMVENRTNLEAGCEKLIEAANAGGGTDNCTVILVEVIEK</sequence>
<dbReference type="AlphaFoldDB" id="A0A5B8XXI1"/>
<dbReference type="Gene3D" id="3.60.40.10">
    <property type="entry name" value="PPM-type phosphatase domain"/>
    <property type="match status" value="1"/>
</dbReference>
<feature type="domain" description="PPM-type phosphatase" evidence="1">
    <location>
        <begin position="2"/>
        <end position="252"/>
    </location>
</feature>
<dbReference type="InterPro" id="IPR001932">
    <property type="entry name" value="PPM-type_phosphatase-like_dom"/>
</dbReference>
<dbReference type="Proteomes" id="UP000321595">
    <property type="component" value="Chromosome"/>
</dbReference>
<protein>
    <submittedName>
        <fullName evidence="2">Stp1/IreP family PP2C-type Ser/Thr phosphatase</fullName>
    </submittedName>
</protein>
<evidence type="ECO:0000313" key="3">
    <source>
        <dbReference type="Proteomes" id="UP000321595"/>
    </source>
</evidence>
<dbReference type="EMBL" id="CP042467">
    <property type="protein sequence ID" value="QED30335.1"/>
    <property type="molecule type" value="Genomic_DNA"/>
</dbReference>
<dbReference type="NCBIfam" id="NF033484">
    <property type="entry name" value="Stp1_PP2C_phos"/>
    <property type="match status" value="1"/>
</dbReference>
<dbReference type="RefSeq" id="WP_146963949.1">
    <property type="nucleotide sequence ID" value="NZ_CP042467.1"/>
</dbReference>
<dbReference type="SMART" id="SM00332">
    <property type="entry name" value="PP2Cc"/>
    <property type="match status" value="1"/>
</dbReference>
<dbReference type="PROSITE" id="PS51746">
    <property type="entry name" value="PPM_2"/>
    <property type="match status" value="1"/>
</dbReference>
<dbReference type="InterPro" id="IPR036457">
    <property type="entry name" value="PPM-type-like_dom_sf"/>
</dbReference>
<proteinExistence type="predicted"/>
<dbReference type="CDD" id="cd00143">
    <property type="entry name" value="PP2Cc"/>
    <property type="match status" value="1"/>
</dbReference>
<dbReference type="Pfam" id="PF13672">
    <property type="entry name" value="PP2C_2"/>
    <property type="match status" value="1"/>
</dbReference>
<name>A0A5B8XXI1_9DELT</name>
<dbReference type="SMART" id="SM00331">
    <property type="entry name" value="PP2C_SIG"/>
    <property type="match status" value="1"/>
</dbReference>
<evidence type="ECO:0000313" key="2">
    <source>
        <dbReference type="EMBL" id="QED30335.1"/>
    </source>
</evidence>
<organism evidence="2 3">
    <name type="scientific">Microvenator marinus</name>
    <dbReference type="NCBI Taxonomy" id="2600177"/>
    <lineage>
        <taxon>Bacteria</taxon>
        <taxon>Deltaproteobacteria</taxon>
        <taxon>Bradymonadales</taxon>
        <taxon>Microvenatoraceae</taxon>
        <taxon>Microvenator</taxon>
    </lineage>
</organism>
<accession>A0A5B8XXI1</accession>
<keyword evidence="3" id="KW-1185">Reference proteome</keyword>
<dbReference type="SUPFAM" id="SSF81606">
    <property type="entry name" value="PP2C-like"/>
    <property type="match status" value="1"/>
</dbReference>
<gene>
    <name evidence="2" type="ORF">FRD01_12695</name>
</gene>